<keyword evidence="1" id="KW-1133">Transmembrane helix</keyword>
<evidence type="ECO:0000256" key="1">
    <source>
        <dbReference type="SAM" id="Phobius"/>
    </source>
</evidence>
<accession>A0A443R6T4</accession>
<proteinExistence type="predicted"/>
<name>A0A443R6T4_9ACAR</name>
<keyword evidence="1" id="KW-0812">Transmembrane</keyword>
<feature type="transmembrane region" description="Helical" evidence="1">
    <location>
        <begin position="35"/>
        <end position="52"/>
    </location>
</feature>
<feature type="transmembrane region" description="Helical" evidence="1">
    <location>
        <begin position="6"/>
        <end position="23"/>
    </location>
</feature>
<keyword evidence="3" id="KW-1185">Reference proteome</keyword>
<gene>
    <name evidence="2" type="ORF">B4U79_08402</name>
</gene>
<dbReference type="AlphaFoldDB" id="A0A443R6T4"/>
<organism evidence="2 3">
    <name type="scientific">Dinothrombium tinctorium</name>
    <dbReference type="NCBI Taxonomy" id="1965070"/>
    <lineage>
        <taxon>Eukaryota</taxon>
        <taxon>Metazoa</taxon>
        <taxon>Ecdysozoa</taxon>
        <taxon>Arthropoda</taxon>
        <taxon>Chelicerata</taxon>
        <taxon>Arachnida</taxon>
        <taxon>Acari</taxon>
        <taxon>Acariformes</taxon>
        <taxon>Trombidiformes</taxon>
        <taxon>Prostigmata</taxon>
        <taxon>Anystina</taxon>
        <taxon>Parasitengona</taxon>
        <taxon>Trombidioidea</taxon>
        <taxon>Trombidiidae</taxon>
        <taxon>Dinothrombium</taxon>
    </lineage>
</organism>
<feature type="non-terminal residue" evidence="2">
    <location>
        <position position="90"/>
    </location>
</feature>
<comment type="caution">
    <text evidence="2">The sequence shown here is derived from an EMBL/GenBank/DDBJ whole genome shotgun (WGS) entry which is preliminary data.</text>
</comment>
<keyword evidence="1" id="KW-0472">Membrane</keyword>
<dbReference type="EMBL" id="NCKU01001903">
    <property type="protein sequence ID" value="RWS10951.1"/>
    <property type="molecule type" value="Genomic_DNA"/>
</dbReference>
<dbReference type="OrthoDB" id="10495962at2759"/>
<protein>
    <submittedName>
        <fullName evidence="2">Uncharacterized protein</fullName>
    </submittedName>
</protein>
<evidence type="ECO:0000313" key="3">
    <source>
        <dbReference type="Proteomes" id="UP000285301"/>
    </source>
</evidence>
<evidence type="ECO:0000313" key="2">
    <source>
        <dbReference type="EMBL" id="RWS10951.1"/>
    </source>
</evidence>
<reference evidence="2 3" key="1">
    <citation type="journal article" date="2018" name="Gigascience">
        <title>Genomes of trombidid mites reveal novel predicted allergens and laterally-transferred genes associated with secondary metabolism.</title>
        <authorList>
            <person name="Dong X."/>
            <person name="Chaisiri K."/>
            <person name="Xia D."/>
            <person name="Armstrong S.D."/>
            <person name="Fang Y."/>
            <person name="Donnelly M.J."/>
            <person name="Kadowaki T."/>
            <person name="McGarry J.W."/>
            <person name="Darby A.C."/>
            <person name="Makepeace B.L."/>
        </authorList>
    </citation>
    <scope>NUCLEOTIDE SEQUENCE [LARGE SCALE GENOMIC DNA]</scope>
    <source>
        <strain evidence="2">UoL-WK</strain>
    </source>
</reference>
<feature type="transmembrane region" description="Helical" evidence="1">
    <location>
        <begin position="58"/>
        <end position="80"/>
    </location>
</feature>
<sequence length="90" mass="10101">MSEVFINVIGVFVVLFGLAYSNVAFPGGYRGHDTAIFAGFFILFSFLGYCGAHRLSFWLLLLYGVVIFGFLATFFVKWLLKSDVTCLDPR</sequence>
<dbReference type="Proteomes" id="UP000285301">
    <property type="component" value="Unassembled WGS sequence"/>
</dbReference>